<feature type="transmembrane region" description="Helical" evidence="1">
    <location>
        <begin position="212"/>
        <end position="230"/>
    </location>
</feature>
<name>A0A5B9QBP6_9BACT</name>
<keyword evidence="1" id="KW-0472">Membrane</keyword>
<feature type="transmembrane region" description="Helical" evidence="1">
    <location>
        <begin position="107"/>
        <end position="125"/>
    </location>
</feature>
<keyword evidence="1" id="KW-0812">Transmembrane</keyword>
<keyword evidence="3" id="KW-1185">Reference proteome</keyword>
<dbReference type="AlphaFoldDB" id="A0A5B9QBP6"/>
<reference evidence="2 3" key="1">
    <citation type="submission" date="2019-08" db="EMBL/GenBank/DDBJ databases">
        <title>Deep-cultivation of Planctomycetes and their phenomic and genomic characterization uncovers novel biology.</title>
        <authorList>
            <person name="Wiegand S."/>
            <person name="Jogler M."/>
            <person name="Boedeker C."/>
            <person name="Pinto D."/>
            <person name="Vollmers J."/>
            <person name="Rivas-Marin E."/>
            <person name="Kohn T."/>
            <person name="Peeters S.H."/>
            <person name="Heuer A."/>
            <person name="Rast P."/>
            <person name="Oberbeckmann S."/>
            <person name="Bunk B."/>
            <person name="Jeske O."/>
            <person name="Meyerdierks A."/>
            <person name="Storesund J.E."/>
            <person name="Kallscheuer N."/>
            <person name="Luecker S."/>
            <person name="Lage O.M."/>
            <person name="Pohl T."/>
            <person name="Merkel B.J."/>
            <person name="Hornburger P."/>
            <person name="Mueller R.-W."/>
            <person name="Bruemmer F."/>
            <person name="Labrenz M."/>
            <person name="Spormann A.M."/>
            <person name="Op den Camp H."/>
            <person name="Overmann J."/>
            <person name="Amann R."/>
            <person name="Jetten M.S.M."/>
            <person name="Mascher T."/>
            <person name="Medema M.H."/>
            <person name="Devos D.P."/>
            <person name="Kaster A.-K."/>
            <person name="Ovreas L."/>
            <person name="Rohde M."/>
            <person name="Galperin M.Y."/>
            <person name="Jogler C."/>
        </authorList>
    </citation>
    <scope>NUCLEOTIDE SEQUENCE [LARGE SCALE GENOMIC DNA]</scope>
    <source>
        <strain evidence="2 3">Pr1d</strain>
    </source>
</reference>
<proteinExistence type="predicted"/>
<evidence type="ECO:0000313" key="3">
    <source>
        <dbReference type="Proteomes" id="UP000323917"/>
    </source>
</evidence>
<feature type="transmembrane region" description="Helical" evidence="1">
    <location>
        <begin position="179"/>
        <end position="200"/>
    </location>
</feature>
<accession>A0A5B9QBP6</accession>
<dbReference type="RefSeq" id="WP_148073561.1">
    <property type="nucleotide sequence ID" value="NZ_CP042913.1"/>
</dbReference>
<evidence type="ECO:0000313" key="2">
    <source>
        <dbReference type="EMBL" id="QEG34995.1"/>
    </source>
</evidence>
<dbReference type="KEGG" id="bgok:Pr1d_22850"/>
<dbReference type="Proteomes" id="UP000323917">
    <property type="component" value="Chromosome"/>
</dbReference>
<feature type="transmembrane region" description="Helical" evidence="1">
    <location>
        <begin position="146"/>
        <end position="167"/>
    </location>
</feature>
<dbReference type="EMBL" id="CP042913">
    <property type="protein sequence ID" value="QEG34995.1"/>
    <property type="molecule type" value="Genomic_DNA"/>
</dbReference>
<keyword evidence="1" id="KW-1133">Transmembrane helix</keyword>
<organism evidence="2 3">
    <name type="scientific">Bythopirellula goksoeyrii</name>
    <dbReference type="NCBI Taxonomy" id="1400387"/>
    <lineage>
        <taxon>Bacteria</taxon>
        <taxon>Pseudomonadati</taxon>
        <taxon>Planctomycetota</taxon>
        <taxon>Planctomycetia</taxon>
        <taxon>Pirellulales</taxon>
        <taxon>Lacipirellulaceae</taxon>
        <taxon>Bythopirellula</taxon>
    </lineage>
</organism>
<sequence length="235" mass="25570">MPIQVICPGCHTRFSVGDQHAGKAGACPKCKGEIKIPEKGDEVIIHAPELEAGAKDAKGRNVLKPIKRKETKFSTNIFVMVAGLILLSVAIAWLIGRSELDPGVLNWILAGGAILLGPPLAYAGYSFLRDDELGIYQGTDVVIRSIACGLVYALLWGVYVYVGWNVFGDDAFKEGLEMLHLSILCGLVMGIGTFAAYVSFDLEPISAFFHYALYFLVTILLRFVMSLPFLPGMKD</sequence>
<evidence type="ECO:0000256" key="1">
    <source>
        <dbReference type="SAM" id="Phobius"/>
    </source>
</evidence>
<protein>
    <submittedName>
        <fullName evidence="2">Uncharacterized protein</fullName>
    </submittedName>
</protein>
<dbReference type="OrthoDB" id="284830at2"/>
<gene>
    <name evidence="2" type="ORF">Pr1d_22850</name>
</gene>
<feature type="transmembrane region" description="Helical" evidence="1">
    <location>
        <begin position="73"/>
        <end position="95"/>
    </location>
</feature>